<accession>A0ABR2DJF1</accession>
<comment type="caution">
    <text evidence="2">The sequence shown here is derived from an EMBL/GenBank/DDBJ whole genome shotgun (WGS) entry which is preliminary data.</text>
</comment>
<dbReference type="InterPro" id="IPR053151">
    <property type="entry name" value="RNase_H-like"/>
</dbReference>
<reference evidence="2 3" key="1">
    <citation type="journal article" date="2024" name="G3 (Bethesda)">
        <title>Genome assembly of Hibiscus sabdariffa L. provides insights into metabolisms of medicinal natural products.</title>
        <authorList>
            <person name="Kim T."/>
        </authorList>
    </citation>
    <scope>NUCLEOTIDE SEQUENCE [LARGE SCALE GENOMIC DNA]</scope>
    <source>
        <strain evidence="2">TK-2024</strain>
        <tissue evidence="2">Old leaves</tissue>
    </source>
</reference>
<keyword evidence="3" id="KW-1185">Reference proteome</keyword>
<dbReference type="EMBL" id="JBBPBM010000024">
    <property type="protein sequence ID" value="KAK8541553.1"/>
    <property type="molecule type" value="Genomic_DNA"/>
</dbReference>
<feature type="domain" description="RNase H type-1" evidence="1">
    <location>
        <begin position="214"/>
        <end position="266"/>
    </location>
</feature>
<gene>
    <name evidence="2" type="ORF">V6N12_014184</name>
</gene>
<sequence length="303" mass="34249">MWIASVGPLEQHFNGEGVSMPCSVAAMVTTTGQCDFSRLSLLLPAFITQWISAIRPPHPLLGNDAPSWRWTDNRLFSSKVEHDRVARDVDWVYNTYWRVIWKKGVPRRVLCWILWKRRCKQVLEVDLGESSDPIVVGKRLDADFASGAVECVNYHMAPCRGPDSVRRRWCKLRKGWVKANVDASSCIRSHKAEAGGVMRDESGSWLFGFTRNVDNMEVSCILRGNSNALLGNTVVDGLRELLARDWNIVIRHISREHNKVADALAALGREGPIGVILYEQPSEFLDRLITNDIHDTTNVLDIE</sequence>
<organism evidence="2 3">
    <name type="scientific">Hibiscus sabdariffa</name>
    <name type="common">roselle</name>
    <dbReference type="NCBI Taxonomy" id="183260"/>
    <lineage>
        <taxon>Eukaryota</taxon>
        <taxon>Viridiplantae</taxon>
        <taxon>Streptophyta</taxon>
        <taxon>Embryophyta</taxon>
        <taxon>Tracheophyta</taxon>
        <taxon>Spermatophyta</taxon>
        <taxon>Magnoliopsida</taxon>
        <taxon>eudicotyledons</taxon>
        <taxon>Gunneridae</taxon>
        <taxon>Pentapetalae</taxon>
        <taxon>rosids</taxon>
        <taxon>malvids</taxon>
        <taxon>Malvales</taxon>
        <taxon>Malvaceae</taxon>
        <taxon>Malvoideae</taxon>
        <taxon>Hibiscus</taxon>
    </lineage>
</organism>
<dbReference type="PANTHER" id="PTHR47723:SF19">
    <property type="entry name" value="POLYNUCLEOTIDYL TRANSFERASE, RIBONUCLEASE H-LIKE SUPERFAMILY PROTEIN"/>
    <property type="match status" value="1"/>
</dbReference>
<evidence type="ECO:0000313" key="2">
    <source>
        <dbReference type="EMBL" id="KAK8541553.1"/>
    </source>
</evidence>
<evidence type="ECO:0000313" key="3">
    <source>
        <dbReference type="Proteomes" id="UP001472677"/>
    </source>
</evidence>
<dbReference type="PANTHER" id="PTHR47723">
    <property type="entry name" value="OS05G0353850 PROTEIN"/>
    <property type="match status" value="1"/>
</dbReference>
<proteinExistence type="predicted"/>
<dbReference type="InterPro" id="IPR044730">
    <property type="entry name" value="RNase_H-like_dom_plant"/>
</dbReference>
<evidence type="ECO:0000259" key="1">
    <source>
        <dbReference type="Pfam" id="PF13456"/>
    </source>
</evidence>
<dbReference type="Proteomes" id="UP001472677">
    <property type="component" value="Unassembled WGS sequence"/>
</dbReference>
<dbReference type="InterPro" id="IPR002156">
    <property type="entry name" value="RNaseH_domain"/>
</dbReference>
<dbReference type="CDD" id="cd06222">
    <property type="entry name" value="RNase_H_like"/>
    <property type="match status" value="1"/>
</dbReference>
<name>A0ABR2DJF1_9ROSI</name>
<dbReference type="Pfam" id="PF13456">
    <property type="entry name" value="RVT_3"/>
    <property type="match status" value="1"/>
</dbReference>
<protein>
    <recommendedName>
        <fullName evidence="1">RNase H type-1 domain-containing protein</fullName>
    </recommendedName>
</protein>